<feature type="region of interest" description="Disordered" evidence="1">
    <location>
        <begin position="1"/>
        <end position="22"/>
    </location>
</feature>
<sequence length="95" mass="10043">MEYYGRREGIKGKKKEWSAPPRRGQIKLGIIKSLVKSASEFIAVGSSKKKKKKGAVSGGGSSSQTSLAAFTPIHTPSGYDSGIDSDPDSALTTKL</sequence>
<name>A0A484NC72_9ASTE</name>
<reference evidence="2 3" key="1">
    <citation type="submission" date="2018-04" db="EMBL/GenBank/DDBJ databases">
        <authorList>
            <person name="Vogel A."/>
        </authorList>
    </citation>
    <scope>NUCLEOTIDE SEQUENCE [LARGE SCALE GENOMIC DNA]</scope>
</reference>
<dbReference type="Proteomes" id="UP000595140">
    <property type="component" value="Unassembled WGS sequence"/>
</dbReference>
<gene>
    <name evidence="2" type="ORF">CCAM_LOCUS39892</name>
</gene>
<dbReference type="OrthoDB" id="1033413at2759"/>
<evidence type="ECO:0000313" key="3">
    <source>
        <dbReference type="Proteomes" id="UP000595140"/>
    </source>
</evidence>
<evidence type="ECO:0000256" key="1">
    <source>
        <dbReference type="SAM" id="MobiDB-lite"/>
    </source>
</evidence>
<evidence type="ECO:0000313" key="2">
    <source>
        <dbReference type="EMBL" id="VFQ98116.1"/>
    </source>
</evidence>
<dbReference type="AlphaFoldDB" id="A0A484NC72"/>
<proteinExistence type="predicted"/>
<dbReference type="EMBL" id="OOIL02006568">
    <property type="protein sequence ID" value="VFQ98116.1"/>
    <property type="molecule type" value="Genomic_DNA"/>
</dbReference>
<protein>
    <submittedName>
        <fullName evidence="2">Uncharacterized protein</fullName>
    </submittedName>
</protein>
<accession>A0A484NC72</accession>
<organism evidence="2 3">
    <name type="scientific">Cuscuta campestris</name>
    <dbReference type="NCBI Taxonomy" id="132261"/>
    <lineage>
        <taxon>Eukaryota</taxon>
        <taxon>Viridiplantae</taxon>
        <taxon>Streptophyta</taxon>
        <taxon>Embryophyta</taxon>
        <taxon>Tracheophyta</taxon>
        <taxon>Spermatophyta</taxon>
        <taxon>Magnoliopsida</taxon>
        <taxon>eudicotyledons</taxon>
        <taxon>Gunneridae</taxon>
        <taxon>Pentapetalae</taxon>
        <taxon>asterids</taxon>
        <taxon>lamiids</taxon>
        <taxon>Solanales</taxon>
        <taxon>Convolvulaceae</taxon>
        <taxon>Cuscuteae</taxon>
        <taxon>Cuscuta</taxon>
        <taxon>Cuscuta subgen. Grammica</taxon>
        <taxon>Cuscuta sect. Cleistogrammica</taxon>
    </lineage>
</organism>
<feature type="region of interest" description="Disordered" evidence="1">
    <location>
        <begin position="45"/>
        <end position="95"/>
    </location>
</feature>
<keyword evidence="3" id="KW-1185">Reference proteome</keyword>
<feature type="compositionally biased region" description="Basic and acidic residues" evidence="1">
    <location>
        <begin position="1"/>
        <end position="17"/>
    </location>
</feature>